<evidence type="ECO:0008006" key="3">
    <source>
        <dbReference type="Google" id="ProtNLM"/>
    </source>
</evidence>
<comment type="caution">
    <text evidence="1">The sequence shown here is derived from an EMBL/GenBank/DDBJ whole genome shotgun (WGS) entry which is preliminary data.</text>
</comment>
<sequence>MNTVFLNKQFNDNRFILCYRTLEDKDGILSMNRFDTVSNRFWYDPARFASFMNANLYAGKDIIQP</sequence>
<name>A0AAW6FNM7_9FIRM</name>
<dbReference type="Proteomes" id="UP001220658">
    <property type="component" value="Unassembled WGS sequence"/>
</dbReference>
<accession>A0AAW6FNM7</accession>
<reference evidence="1" key="1">
    <citation type="submission" date="2023-01" db="EMBL/GenBank/DDBJ databases">
        <title>Human gut microbiome strain richness.</title>
        <authorList>
            <person name="Chen-Liaw A."/>
        </authorList>
    </citation>
    <scope>NUCLEOTIDE SEQUENCE</scope>
    <source>
        <strain evidence="1">D55st1_G4_D55t1_190419</strain>
    </source>
</reference>
<gene>
    <name evidence="1" type="ORF">POG00_00350</name>
</gene>
<proteinExistence type="predicted"/>
<organism evidence="1 2">
    <name type="scientific">Faecalitalea cylindroides</name>
    <dbReference type="NCBI Taxonomy" id="39483"/>
    <lineage>
        <taxon>Bacteria</taxon>
        <taxon>Bacillati</taxon>
        <taxon>Bacillota</taxon>
        <taxon>Erysipelotrichia</taxon>
        <taxon>Erysipelotrichales</taxon>
        <taxon>Erysipelotrichaceae</taxon>
        <taxon>Faecalitalea</taxon>
    </lineage>
</organism>
<evidence type="ECO:0000313" key="2">
    <source>
        <dbReference type="Proteomes" id="UP001220658"/>
    </source>
</evidence>
<dbReference type="EMBL" id="JAQNCK010000001">
    <property type="protein sequence ID" value="MDC0827154.1"/>
    <property type="molecule type" value="Genomic_DNA"/>
</dbReference>
<evidence type="ECO:0000313" key="1">
    <source>
        <dbReference type="EMBL" id="MDC0827154.1"/>
    </source>
</evidence>
<dbReference type="AlphaFoldDB" id="A0AAW6FNM7"/>
<protein>
    <recommendedName>
        <fullName evidence="3">WYL domain-containing protein</fullName>
    </recommendedName>
</protein>
<dbReference type="RefSeq" id="WP_195190633.1">
    <property type="nucleotide sequence ID" value="NZ_JADMUL010000001.1"/>
</dbReference>